<keyword evidence="3" id="KW-1185">Reference proteome</keyword>
<name>A0ABM9UNV7_SARVE</name>
<evidence type="ECO:0000256" key="1">
    <source>
        <dbReference type="SAM" id="MobiDB-lite"/>
    </source>
</evidence>
<reference evidence="2 3" key="1">
    <citation type="submission" date="2015-09" db="EMBL/GenBank/DDBJ databases">
        <authorList>
            <consortium name="Pathogen Informatics"/>
        </authorList>
    </citation>
    <scope>NUCLEOTIDE SEQUENCE [LARGE SCALE GENOMIC DNA]</scope>
    <source>
        <strain evidence="2 3">2789STDY5834858</strain>
    </source>
</reference>
<dbReference type="EMBL" id="CYZR01000002">
    <property type="protein sequence ID" value="CUN56061.1"/>
    <property type="molecule type" value="Genomic_DNA"/>
</dbReference>
<feature type="compositionally biased region" description="Basic and acidic residues" evidence="1">
    <location>
        <begin position="33"/>
        <end position="46"/>
    </location>
</feature>
<sequence length="46" mass="5253">MFGGVSMKNKKIRKKHINHNPIEESTKAVFGEPKAKGDEFIPKTFH</sequence>
<accession>A0ABM9UNV7</accession>
<evidence type="ECO:0000313" key="2">
    <source>
        <dbReference type="EMBL" id="CUN56061.1"/>
    </source>
</evidence>
<feature type="compositionally biased region" description="Basic residues" evidence="1">
    <location>
        <begin position="8"/>
        <end position="18"/>
    </location>
</feature>
<gene>
    <name evidence="2" type="ORF">ERS852473_00478</name>
</gene>
<evidence type="ECO:0000313" key="3">
    <source>
        <dbReference type="Proteomes" id="UP000095488"/>
    </source>
</evidence>
<comment type="caution">
    <text evidence="2">The sequence shown here is derived from an EMBL/GenBank/DDBJ whole genome shotgun (WGS) entry which is preliminary data.</text>
</comment>
<organism evidence="2 3">
    <name type="scientific">Sarcina ventriculi</name>
    <name type="common">Clostridium ventriculi</name>
    <dbReference type="NCBI Taxonomy" id="1267"/>
    <lineage>
        <taxon>Bacteria</taxon>
        <taxon>Bacillati</taxon>
        <taxon>Bacillota</taxon>
        <taxon>Clostridia</taxon>
        <taxon>Eubacteriales</taxon>
        <taxon>Clostridiaceae</taxon>
        <taxon>Sarcina</taxon>
    </lineage>
</organism>
<protein>
    <submittedName>
        <fullName evidence="2">Uncharacterized protein</fullName>
    </submittedName>
</protein>
<dbReference type="NCBIfam" id="NF040908">
    <property type="entry name" value="CPC_1213_fam"/>
    <property type="match status" value="1"/>
</dbReference>
<proteinExistence type="predicted"/>
<feature type="region of interest" description="Disordered" evidence="1">
    <location>
        <begin position="1"/>
        <end position="46"/>
    </location>
</feature>
<dbReference type="Proteomes" id="UP000095488">
    <property type="component" value="Unassembled WGS sequence"/>
</dbReference>
<dbReference type="InterPro" id="IPR053788">
    <property type="entry name" value="CPC_1213-like"/>
</dbReference>